<dbReference type="EMBL" id="QQXK01000002">
    <property type="protein sequence ID" value="RII43536.1"/>
    <property type="molecule type" value="Genomic_DNA"/>
</dbReference>
<evidence type="ECO:0000256" key="7">
    <source>
        <dbReference type="SAM" id="SignalP"/>
    </source>
</evidence>
<comment type="caution">
    <text evidence="9">The sequence shown here is derived from an EMBL/GenBank/DDBJ whole genome shotgun (WGS) entry which is preliminary data.</text>
</comment>
<dbReference type="Gene3D" id="1.10.287.1260">
    <property type="match status" value="1"/>
</dbReference>
<feature type="domain" description="Mechanosensitive ion channel MscS" evidence="8">
    <location>
        <begin position="220"/>
        <end position="286"/>
    </location>
</feature>
<evidence type="ECO:0000256" key="6">
    <source>
        <dbReference type="SAM" id="Phobius"/>
    </source>
</evidence>
<dbReference type="Pfam" id="PF00924">
    <property type="entry name" value="MS_channel_2nd"/>
    <property type="match status" value="1"/>
</dbReference>
<feature type="chain" id="PRO_5017365485" evidence="7">
    <location>
        <begin position="20"/>
        <end position="385"/>
    </location>
</feature>
<accession>A0A399JLW2</accession>
<keyword evidence="7" id="KW-0732">Signal</keyword>
<keyword evidence="10" id="KW-1185">Reference proteome</keyword>
<dbReference type="Gene3D" id="2.30.30.60">
    <property type="match status" value="1"/>
</dbReference>
<feature type="transmembrane region" description="Helical" evidence="6">
    <location>
        <begin position="124"/>
        <end position="150"/>
    </location>
</feature>
<evidence type="ECO:0000313" key="10">
    <source>
        <dbReference type="Proteomes" id="UP000265419"/>
    </source>
</evidence>
<name>A0A399JLW2_9MICC</name>
<evidence type="ECO:0000313" key="9">
    <source>
        <dbReference type="EMBL" id="RII43536.1"/>
    </source>
</evidence>
<sequence>MALLTAVLHHLSAAPAAGASQTPSPSPTPSGTDPSMPSLEPALESAPDFLRPWLSVLIPVAIAVVATWLVWSVLARVLRSHEPLLKQVKRLRIPVFCLLLSLGLLIGTNGLIPSEGWATAVDAALKVGFIASATWLIVVLISVFEASLLEHYDTEDADTRRLAKMKTQVTLLKRVVTAVVLVVGVAIVLMMIPSVQRLGTTILASAGLISVVVGLAVQGVLANVFAGLQVAFTDAIRVDDVVVVETQQGRIQEITLTYVVVSMADGRNMILPSTYFTTKPFENWSRNSSELNGNVLMDLNWNAPVDRIRHRVTQLLEASDLWDGRTGTTQVTGAEGGIIKLTITISARNSGDLYNLKNEIREKIVAELQAKHPSALPHQQHPPVA</sequence>
<keyword evidence="2 6" id="KW-0812">Transmembrane</keyword>
<organism evidence="9 10">
    <name type="scientific">Galactobacter valiniphilus</name>
    <dbReference type="NCBI Taxonomy" id="2676122"/>
    <lineage>
        <taxon>Bacteria</taxon>
        <taxon>Bacillati</taxon>
        <taxon>Actinomycetota</taxon>
        <taxon>Actinomycetes</taxon>
        <taxon>Micrococcales</taxon>
        <taxon>Micrococcaceae</taxon>
        <taxon>Galactobacter</taxon>
    </lineage>
</organism>
<dbReference type="PANTHER" id="PTHR30566:SF25">
    <property type="entry name" value="INNER MEMBRANE PROTEIN"/>
    <property type="match status" value="1"/>
</dbReference>
<feature type="transmembrane region" description="Helical" evidence="6">
    <location>
        <begin position="53"/>
        <end position="74"/>
    </location>
</feature>
<keyword evidence="3 6" id="KW-1133">Transmembrane helix</keyword>
<dbReference type="SUPFAM" id="SSF50182">
    <property type="entry name" value="Sm-like ribonucleoproteins"/>
    <property type="match status" value="1"/>
</dbReference>
<evidence type="ECO:0000256" key="1">
    <source>
        <dbReference type="ARBA" id="ARBA00004370"/>
    </source>
</evidence>
<comment type="subcellular location">
    <subcellularLocation>
        <location evidence="1">Membrane</location>
    </subcellularLocation>
</comment>
<keyword evidence="4 6" id="KW-0472">Membrane</keyword>
<dbReference type="GO" id="GO:0055085">
    <property type="term" value="P:transmembrane transport"/>
    <property type="evidence" value="ECO:0007669"/>
    <property type="project" value="InterPro"/>
</dbReference>
<feature type="transmembrane region" description="Helical" evidence="6">
    <location>
        <begin position="198"/>
        <end position="217"/>
    </location>
</feature>
<feature type="transmembrane region" description="Helical" evidence="6">
    <location>
        <begin position="95"/>
        <end position="112"/>
    </location>
</feature>
<dbReference type="Proteomes" id="UP000265419">
    <property type="component" value="Unassembled WGS sequence"/>
</dbReference>
<feature type="transmembrane region" description="Helical" evidence="6">
    <location>
        <begin position="171"/>
        <end position="192"/>
    </location>
</feature>
<dbReference type="GO" id="GO:0016020">
    <property type="term" value="C:membrane"/>
    <property type="evidence" value="ECO:0007669"/>
    <property type="project" value="UniProtKB-SubCell"/>
</dbReference>
<dbReference type="InterPro" id="IPR006685">
    <property type="entry name" value="MscS_channel_2nd"/>
</dbReference>
<feature type="signal peptide" evidence="7">
    <location>
        <begin position="1"/>
        <end position="19"/>
    </location>
</feature>
<gene>
    <name evidence="9" type="ORF">DWB68_01075</name>
</gene>
<reference evidence="9 10" key="1">
    <citation type="submission" date="2018-07" db="EMBL/GenBank/DDBJ databases">
        <title>Arthrobacter sp. nov., isolated from raw cow's milk with high bacterial count.</title>
        <authorList>
            <person name="Hahne J."/>
            <person name="Isele D."/>
            <person name="Lipski A."/>
        </authorList>
    </citation>
    <scope>NUCLEOTIDE SEQUENCE [LARGE SCALE GENOMIC DNA]</scope>
    <source>
        <strain evidence="9 10">JZ R-35</strain>
    </source>
</reference>
<dbReference type="InterPro" id="IPR023408">
    <property type="entry name" value="MscS_beta-dom_sf"/>
</dbReference>
<dbReference type="PANTHER" id="PTHR30566">
    <property type="entry name" value="YNAI-RELATED MECHANOSENSITIVE ION CHANNEL"/>
    <property type="match status" value="1"/>
</dbReference>
<evidence type="ECO:0000256" key="5">
    <source>
        <dbReference type="SAM" id="MobiDB-lite"/>
    </source>
</evidence>
<proteinExistence type="predicted"/>
<evidence type="ECO:0000256" key="2">
    <source>
        <dbReference type="ARBA" id="ARBA00022692"/>
    </source>
</evidence>
<evidence type="ECO:0000256" key="4">
    <source>
        <dbReference type="ARBA" id="ARBA00023136"/>
    </source>
</evidence>
<dbReference type="RefSeq" id="WP_119423295.1">
    <property type="nucleotide sequence ID" value="NZ_QQXK01000002.1"/>
</dbReference>
<protein>
    <submittedName>
        <fullName evidence="9">Potassium transporter KefA</fullName>
    </submittedName>
</protein>
<dbReference type="InterPro" id="IPR010920">
    <property type="entry name" value="LSM_dom_sf"/>
</dbReference>
<dbReference type="AlphaFoldDB" id="A0A399JLW2"/>
<evidence type="ECO:0000256" key="3">
    <source>
        <dbReference type="ARBA" id="ARBA00022989"/>
    </source>
</evidence>
<feature type="region of interest" description="Disordered" evidence="5">
    <location>
        <begin position="15"/>
        <end position="38"/>
    </location>
</feature>
<evidence type="ECO:0000259" key="8">
    <source>
        <dbReference type="Pfam" id="PF00924"/>
    </source>
</evidence>